<evidence type="ECO:0000256" key="4">
    <source>
        <dbReference type="ARBA" id="ARBA00012564"/>
    </source>
</evidence>
<dbReference type="SUPFAM" id="SSF63737">
    <property type="entry name" value="Leukotriene A4 hydrolase N-terminal domain"/>
    <property type="match status" value="1"/>
</dbReference>
<evidence type="ECO:0000256" key="7">
    <source>
        <dbReference type="ARBA" id="ARBA00022723"/>
    </source>
</evidence>
<evidence type="ECO:0000313" key="14">
    <source>
        <dbReference type="EMBL" id="GID47466.1"/>
    </source>
</evidence>
<dbReference type="InterPro" id="IPR014782">
    <property type="entry name" value="Peptidase_M1_dom"/>
</dbReference>
<evidence type="ECO:0000256" key="5">
    <source>
        <dbReference type="ARBA" id="ARBA00015611"/>
    </source>
</evidence>
<evidence type="ECO:0000256" key="11">
    <source>
        <dbReference type="ARBA" id="ARBA00029811"/>
    </source>
</evidence>
<dbReference type="EMBL" id="BOMF01000091">
    <property type="protein sequence ID" value="GID47466.1"/>
    <property type="molecule type" value="Genomic_DNA"/>
</dbReference>
<evidence type="ECO:0000256" key="2">
    <source>
        <dbReference type="ARBA" id="ARBA00001947"/>
    </source>
</evidence>
<keyword evidence="6" id="KW-0645">Protease</keyword>
<evidence type="ECO:0000256" key="12">
    <source>
        <dbReference type="ARBA" id="ARBA00031533"/>
    </source>
</evidence>
<dbReference type="InterPro" id="IPR042097">
    <property type="entry name" value="Aminopeptidase_N-like_N_sf"/>
</dbReference>
<evidence type="ECO:0000256" key="10">
    <source>
        <dbReference type="ARBA" id="ARBA00023049"/>
    </source>
</evidence>
<dbReference type="Gene3D" id="2.60.40.1730">
    <property type="entry name" value="tricorn interacting facor f3 domain"/>
    <property type="match status" value="1"/>
</dbReference>
<reference evidence="14" key="1">
    <citation type="submission" date="2021-01" db="EMBL/GenBank/DDBJ databases">
        <title>Whole genome shotgun sequence of Actinoplanes capillaceus NBRC 16408.</title>
        <authorList>
            <person name="Komaki H."/>
            <person name="Tamura T."/>
        </authorList>
    </citation>
    <scope>NUCLEOTIDE SEQUENCE [LARGE SCALE GENOMIC DNA]</scope>
    <source>
        <strain evidence="14">NBRC 16408</strain>
    </source>
</reference>
<keyword evidence="9" id="KW-0862">Zinc</keyword>
<dbReference type="Pfam" id="PF01433">
    <property type="entry name" value="Peptidase_M1"/>
    <property type="match status" value="1"/>
</dbReference>
<dbReference type="InterPro" id="IPR027268">
    <property type="entry name" value="Peptidase_M4/M1_CTD_sf"/>
</dbReference>
<organism evidence="14">
    <name type="scientific">Actinoplanes campanulatus</name>
    <dbReference type="NCBI Taxonomy" id="113559"/>
    <lineage>
        <taxon>Bacteria</taxon>
        <taxon>Bacillati</taxon>
        <taxon>Actinomycetota</taxon>
        <taxon>Actinomycetes</taxon>
        <taxon>Micromonosporales</taxon>
        <taxon>Micromonosporaceae</taxon>
        <taxon>Actinoplanes</taxon>
    </lineage>
</organism>
<evidence type="ECO:0000256" key="1">
    <source>
        <dbReference type="ARBA" id="ARBA00000098"/>
    </source>
</evidence>
<name>A0ABQ3WMJ3_9ACTN</name>
<evidence type="ECO:0000256" key="6">
    <source>
        <dbReference type="ARBA" id="ARBA00022670"/>
    </source>
</evidence>
<protein>
    <recommendedName>
        <fullName evidence="5">Aminopeptidase N</fullName>
        <ecNumber evidence="4">3.4.11.2</ecNumber>
    </recommendedName>
    <alternativeName>
        <fullName evidence="11">Alanine aminopeptidase</fullName>
    </alternativeName>
    <alternativeName>
        <fullName evidence="12">Lysyl aminopeptidase</fullName>
    </alternativeName>
</protein>
<sequence length="529" mass="56776">MRRGRTVAAMSKIINGRLTGALAVSTAVLVGIAGSVTPASAAVSATPGSAGLGDRLYPLLGNGGYDVTNYNLRLNHPAKNPAQTVNGSVTISAVATQNLSRFNLDFAGNSVGSVYVNGKAATFSRSGEELVITPSAYLPKNKGFWVTVNNFTATPVSATGDAPEGFIATKDGTVLAGQPDTSHNLFPSNDHPRDKATYTISVTVPSGWKGVASGRHLKTTTAGGRTTSVYREAKPMASELAQIVAGDFVVYNRKAVGGVQVRDVVPRRLSSKLLAKAKVERAQLTYMTNKVGKYPFENYGSLVIDADLGFALETQTLSLYDTGLFGAPAYVLNPIMVHELAHQWFGNSVAPKSWSDVWQNEGHATWYELLYAADTKTFKKYTGFANPDAYFKSVYQASDMLRAQYGPVARPKGSASVWDVFNPNVYAGGALVLYALKQKIGAKKFAKLEREWVRKYRGKSASTQDFIALASKVSGQNLKPFLTRWLYGKKTPAMPGHSSWKVASASAASTAAAADTFIVPLRQHMADHH</sequence>
<keyword evidence="7" id="KW-0479">Metal-binding</keyword>
<evidence type="ECO:0000256" key="8">
    <source>
        <dbReference type="ARBA" id="ARBA00022801"/>
    </source>
</evidence>
<comment type="similarity">
    <text evidence="3">Belongs to the peptidase M1 family.</text>
</comment>
<evidence type="ECO:0000256" key="3">
    <source>
        <dbReference type="ARBA" id="ARBA00010136"/>
    </source>
</evidence>
<dbReference type="PANTHER" id="PTHR11533">
    <property type="entry name" value="PROTEASE M1 ZINC METALLOPROTEASE"/>
    <property type="match status" value="1"/>
</dbReference>
<comment type="cofactor">
    <cofactor evidence="2">
        <name>Zn(2+)</name>
        <dbReference type="ChEBI" id="CHEBI:29105"/>
    </cofactor>
</comment>
<proteinExistence type="inferred from homology"/>
<keyword evidence="10 14" id="KW-0482">Metalloprotease</keyword>
<feature type="domain" description="Peptidase M1 membrane alanine aminopeptidase" evidence="13">
    <location>
        <begin position="332"/>
        <end position="485"/>
    </location>
</feature>
<dbReference type="EC" id="3.4.11.2" evidence="4"/>
<dbReference type="GO" id="GO:0008237">
    <property type="term" value="F:metallopeptidase activity"/>
    <property type="evidence" value="ECO:0007669"/>
    <property type="project" value="UniProtKB-KW"/>
</dbReference>
<dbReference type="InterPro" id="IPR001930">
    <property type="entry name" value="Peptidase_M1"/>
</dbReference>
<keyword evidence="8" id="KW-0378">Hydrolase</keyword>
<comment type="caution">
    <text evidence="14">The sequence shown here is derived from an EMBL/GenBank/DDBJ whole genome shotgun (WGS) entry which is preliminary data.</text>
</comment>
<accession>A0ABQ3WMJ3</accession>
<dbReference type="InterPro" id="IPR050344">
    <property type="entry name" value="Peptidase_M1_aminopeptidases"/>
</dbReference>
<evidence type="ECO:0000256" key="9">
    <source>
        <dbReference type="ARBA" id="ARBA00022833"/>
    </source>
</evidence>
<evidence type="ECO:0000259" key="13">
    <source>
        <dbReference type="Pfam" id="PF01433"/>
    </source>
</evidence>
<dbReference type="PANTHER" id="PTHR11533:SF297">
    <property type="entry name" value="AMINOPEPTIDASE N"/>
    <property type="match status" value="1"/>
</dbReference>
<dbReference type="PRINTS" id="PR00756">
    <property type="entry name" value="ALADIPTASE"/>
</dbReference>
<comment type="catalytic activity">
    <reaction evidence="1">
        <text>Release of an N-terminal amino acid, Xaa-|-Yaa- from a peptide, amide or arylamide. Xaa is preferably Ala, but may be most amino acids including Pro (slow action). When a terminal hydrophobic residue is followed by a prolyl residue, the two may be released as an intact Xaa-Pro dipeptide.</text>
        <dbReference type="EC" id="3.4.11.2"/>
    </reaction>
</comment>
<dbReference type="Gene3D" id="1.10.390.10">
    <property type="entry name" value="Neutral Protease Domain 2"/>
    <property type="match status" value="1"/>
</dbReference>
<gene>
    <name evidence="14" type="ORF">Aca07nite_47410</name>
</gene>
<dbReference type="SUPFAM" id="SSF55486">
    <property type="entry name" value="Metalloproteases ('zincins'), catalytic domain"/>
    <property type="match status" value="1"/>
</dbReference>
<dbReference type="CDD" id="cd09603">
    <property type="entry name" value="M1_APN_like"/>
    <property type="match status" value="1"/>
</dbReference>